<keyword evidence="5" id="KW-0963">Cytoplasm</keyword>
<feature type="binding site" evidence="5">
    <location>
        <position position="134"/>
    </location>
    <ligand>
        <name>AMP</name>
        <dbReference type="ChEBI" id="CHEBI:456215"/>
    </ligand>
</feature>
<dbReference type="EC" id="2.7.4.3" evidence="5 7"/>
<dbReference type="Gene3D" id="3.40.50.300">
    <property type="entry name" value="P-loop containing nucleotide triphosphate hydrolases"/>
    <property type="match status" value="1"/>
</dbReference>
<comment type="subcellular location">
    <subcellularLocation>
        <location evidence="5 7">Cytoplasm</location>
    </subcellularLocation>
</comment>
<dbReference type="PROSITE" id="PS00113">
    <property type="entry name" value="ADENYLATE_KINASE"/>
    <property type="match status" value="1"/>
</dbReference>
<evidence type="ECO:0000256" key="3">
    <source>
        <dbReference type="ARBA" id="ARBA00022741"/>
    </source>
</evidence>
<evidence type="ECO:0000313" key="9">
    <source>
        <dbReference type="Proteomes" id="UP001168528"/>
    </source>
</evidence>
<feature type="binding site" evidence="5">
    <location>
        <position position="93"/>
    </location>
    <ligand>
        <name>AMP</name>
        <dbReference type="ChEBI" id="CHEBI:456215"/>
    </ligand>
</feature>
<dbReference type="NCBIfam" id="NF011104">
    <property type="entry name" value="PRK14531.1"/>
    <property type="match status" value="1"/>
</dbReference>
<name>A0ABT8R642_9BACT</name>
<keyword evidence="4 5" id="KW-0418">Kinase</keyword>
<dbReference type="PANTHER" id="PTHR23359">
    <property type="entry name" value="NUCLEOTIDE KINASE"/>
    <property type="match status" value="1"/>
</dbReference>
<proteinExistence type="inferred from homology"/>
<dbReference type="NCBIfam" id="NF011101">
    <property type="entry name" value="PRK14528.1"/>
    <property type="match status" value="1"/>
</dbReference>
<feature type="region of interest" description="NMP" evidence="5">
    <location>
        <begin position="31"/>
        <end position="60"/>
    </location>
</feature>
<keyword evidence="9" id="KW-1185">Reference proteome</keyword>
<gene>
    <name evidence="5" type="primary">adk</name>
    <name evidence="8" type="ORF">Q0590_14970</name>
</gene>
<dbReference type="InterPro" id="IPR027417">
    <property type="entry name" value="P-loop_NTPase"/>
</dbReference>
<keyword evidence="2 5" id="KW-0545">Nucleotide biosynthesis</keyword>
<feature type="binding site" evidence="5">
    <location>
        <begin position="11"/>
        <end position="16"/>
    </location>
    <ligand>
        <name>ATP</name>
        <dbReference type="ChEBI" id="CHEBI:30616"/>
    </ligand>
</feature>
<feature type="binding site" evidence="5">
    <location>
        <position position="174"/>
    </location>
    <ligand>
        <name>ATP</name>
        <dbReference type="ChEBI" id="CHEBI:30616"/>
    </ligand>
</feature>
<comment type="pathway">
    <text evidence="5">Purine metabolism; AMP biosynthesis via salvage pathway; AMP from ADP: step 1/1.</text>
</comment>
<dbReference type="NCBIfam" id="NF011105">
    <property type="entry name" value="PRK14532.1"/>
    <property type="match status" value="1"/>
</dbReference>
<evidence type="ECO:0000256" key="1">
    <source>
        <dbReference type="ARBA" id="ARBA00022679"/>
    </source>
</evidence>
<comment type="caution">
    <text evidence="8">The sequence shown here is derived from an EMBL/GenBank/DDBJ whole genome shotgun (WGS) entry which is preliminary data.</text>
</comment>
<evidence type="ECO:0000256" key="5">
    <source>
        <dbReference type="HAMAP-Rule" id="MF_00235"/>
    </source>
</evidence>
<evidence type="ECO:0000256" key="6">
    <source>
        <dbReference type="RuleBase" id="RU003330"/>
    </source>
</evidence>
<evidence type="ECO:0000256" key="2">
    <source>
        <dbReference type="ARBA" id="ARBA00022727"/>
    </source>
</evidence>
<comment type="similarity">
    <text evidence="5 6">Belongs to the adenylate kinase family.</text>
</comment>
<comment type="subunit">
    <text evidence="5 7">Monomer.</text>
</comment>
<accession>A0ABT8R642</accession>
<keyword evidence="3 5" id="KW-0547">Nucleotide-binding</keyword>
<keyword evidence="1 5" id="KW-0808">Transferase</keyword>
<sequence length="191" mass="21327">MLNIVLFGPPGAGKGTQSQKLIEKYQLVHLSTGDLLRGEINAGTTLGLKAKELMDKGILVPDEVVVGMIENKIKENSMAKGFIFDGFPRTVTQAQALDYMLSQNNTAITCMIALEVEDEELFKRVLLRGQTSGRPDDQNETLVRKRITEYNEKTLPVADYYRKQNKYLSVYGIGEIDEIFSTICSKIDTIS</sequence>
<dbReference type="Pfam" id="PF00406">
    <property type="entry name" value="ADK"/>
    <property type="match status" value="1"/>
</dbReference>
<dbReference type="Proteomes" id="UP001168528">
    <property type="component" value="Unassembled WGS sequence"/>
</dbReference>
<dbReference type="EMBL" id="JAUKPO010000007">
    <property type="protein sequence ID" value="MDO1447569.1"/>
    <property type="molecule type" value="Genomic_DNA"/>
</dbReference>
<dbReference type="HAMAP" id="MF_00235">
    <property type="entry name" value="Adenylate_kinase_Adk"/>
    <property type="match status" value="1"/>
</dbReference>
<comment type="catalytic activity">
    <reaction evidence="5 7">
        <text>AMP + ATP = 2 ADP</text>
        <dbReference type="Rhea" id="RHEA:12973"/>
        <dbReference type="ChEBI" id="CHEBI:30616"/>
        <dbReference type="ChEBI" id="CHEBI:456215"/>
        <dbReference type="ChEBI" id="CHEBI:456216"/>
        <dbReference type="EC" id="2.7.4.3"/>
    </reaction>
</comment>
<reference evidence="8" key="1">
    <citation type="submission" date="2023-07" db="EMBL/GenBank/DDBJ databases">
        <title>The genome sequence of Rhodocytophaga aerolata KACC 12507.</title>
        <authorList>
            <person name="Zhang X."/>
        </authorList>
    </citation>
    <scope>NUCLEOTIDE SEQUENCE</scope>
    <source>
        <strain evidence="8">KACC 12507</strain>
    </source>
</reference>
<dbReference type="PRINTS" id="PR00094">
    <property type="entry name" value="ADENYLTKNASE"/>
</dbReference>
<dbReference type="InterPro" id="IPR000850">
    <property type="entry name" value="Adenylat/UMP-CMP_kin"/>
</dbReference>
<feature type="binding site" evidence="5">
    <location>
        <position position="128"/>
    </location>
    <ligand>
        <name>ATP</name>
        <dbReference type="ChEBI" id="CHEBI:30616"/>
    </ligand>
</feature>
<feature type="binding site" evidence="5">
    <location>
        <position position="146"/>
    </location>
    <ligand>
        <name>AMP</name>
        <dbReference type="ChEBI" id="CHEBI:456215"/>
    </ligand>
</feature>
<feature type="binding site" evidence="5">
    <location>
        <begin position="86"/>
        <end position="89"/>
    </location>
    <ligand>
        <name>AMP</name>
        <dbReference type="ChEBI" id="CHEBI:456215"/>
    </ligand>
</feature>
<comment type="caution">
    <text evidence="5">Lacks conserved residue(s) required for the propagation of feature annotation.</text>
</comment>
<dbReference type="InterPro" id="IPR033690">
    <property type="entry name" value="Adenylat_kinase_CS"/>
</dbReference>
<dbReference type="CDD" id="cd01428">
    <property type="entry name" value="ADK"/>
    <property type="match status" value="1"/>
</dbReference>
<dbReference type="RefSeq" id="WP_302038372.1">
    <property type="nucleotide sequence ID" value="NZ_JAUKPO010000007.1"/>
</dbReference>
<evidence type="ECO:0000313" key="8">
    <source>
        <dbReference type="EMBL" id="MDO1447569.1"/>
    </source>
</evidence>
<comment type="function">
    <text evidence="5">Catalyzes the reversible transfer of the terminal phosphate group between ATP and AMP. Plays an important role in cellular energy homeostasis and in adenine nucleotide metabolism.</text>
</comment>
<dbReference type="SUPFAM" id="SSF52540">
    <property type="entry name" value="P-loop containing nucleoside triphosphate hydrolases"/>
    <property type="match status" value="1"/>
</dbReference>
<evidence type="ECO:0000256" key="7">
    <source>
        <dbReference type="RuleBase" id="RU003331"/>
    </source>
</evidence>
<feature type="binding site" evidence="5">
    <location>
        <position position="37"/>
    </location>
    <ligand>
        <name>AMP</name>
        <dbReference type="ChEBI" id="CHEBI:456215"/>
    </ligand>
</feature>
<keyword evidence="5 7" id="KW-0067">ATP-binding</keyword>
<dbReference type="NCBIfam" id="NF001381">
    <property type="entry name" value="PRK00279.1-3"/>
    <property type="match status" value="1"/>
</dbReference>
<feature type="binding site" evidence="5">
    <location>
        <begin position="58"/>
        <end position="60"/>
    </location>
    <ligand>
        <name>AMP</name>
        <dbReference type="ChEBI" id="CHEBI:456215"/>
    </ligand>
</feature>
<organism evidence="8 9">
    <name type="scientific">Rhodocytophaga aerolata</name>
    <dbReference type="NCBI Taxonomy" id="455078"/>
    <lineage>
        <taxon>Bacteria</taxon>
        <taxon>Pseudomonadati</taxon>
        <taxon>Bacteroidota</taxon>
        <taxon>Cytophagia</taxon>
        <taxon>Cytophagales</taxon>
        <taxon>Rhodocytophagaceae</taxon>
        <taxon>Rhodocytophaga</taxon>
    </lineage>
</organism>
<dbReference type="GO" id="GO:0004017">
    <property type="term" value="F:AMP kinase activity"/>
    <property type="evidence" value="ECO:0007669"/>
    <property type="project" value="UniProtKB-EC"/>
</dbReference>
<evidence type="ECO:0000256" key="4">
    <source>
        <dbReference type="ARBA" id="ARBA00022777"/>
    </source>
</evidence>
<feature type="binding site" evidence="5">
    <location>
        <position position="32"/>
    </location>
    <ligand>
        <name>AMP</name>
        <dbReference type="ChEBI" id="CHEBI:456215"/>
    </ligand>
</feature>
<comment type="domain">
    <text evidence="5">Consists of three domains, a large central CORE domain and two small peripheral domains, NMPbind and LID, which undergo movements during catalysis. The LID domain closes over the site of phosphoryl transfer upon ATP binding. Assembling and dissambling the active center during each catalytic cycle provides an effective means to prevent ATP hydrolysis.</text>
</comment>
<dbReference type="NCBIfam" id="NF011100">
    <property type="entry name" value="PRK14527.1"/>
    <property type="match status" value="1"/>
</dbReference>
<protein>
    <recommendedName>
        <fullName evidence="5 7">Adenylate kinase</fullName>
        <shortName evidence="5">AK</shortName>
        <ecNumber evidence="5 7">2.7.4.3</ecNumber>
    </recommendedName>
    <alternativeName>
        <fullName evidence="5">ATP-AMP transphosphorylase</fullName>
    </alternativeName>
    <alternativeName>
        <fullName evidence="5">ATP:AMP phosphotransferase</fullName>
    </alternativeName>
    <alternativeName>
        <fullName evidence="5">Adenylate monophosphate kinase</fullName>
    </alternativeName>
</protein>